<keyword evidence="1" id="KW-0344">Guanine-nucleotide releasing factor</keyword>
<dbReference type="Pfam" id="PF06920">
    <property type="entry name" value="DHR-2_Lobe_A"/>
    <property type="match status" value="1"/>
</dbReference>
<dbReference type="GO" id="GO:0005737">
    <property type="term" value="C:cytoplasm"/>
    <property type="evidence" value="ECO:0007669"/>
    <property type="project" value="TreeGrafter"/>
</dbReference>
<keyword evidence="6" id="KW-1185">Reference proteome</keyword>
<feature type="non-terminal residue" evidence="5">
    <location>
        <position position="1"/>
    </location>
</feature>
<feature type="compositionally biased region" description="Polar residues" evidence="3">
    <location>
        <begin position="488"/>
        <end position="507"/>
    </location>
</feature>
<dbReference type="InterPro" id="IPR027357">
    <property type="entry name" value="DOCKER_dom"/>
</dbReference>
<feature type="non-terminal residue" evidence="5">
    <location>
        <position position="576"/>
    </location>
</feature>
<dbReference type="Gene3D" id="1.20.58.740">
    <property type="match status" value="1"/>
</dbReference>
<accession>A0A7L0YFJ9</accession>
<reference evidence="5 6" key="1">
    <citation type="submission" date="2019-09" db="EMBL/GenBank/DDBJ databases">
        <title>Bird 10,000 Genomes (B10K) Project - Family phase.</title>
        <authorList>
            <person name="Zhang G."/>
        </authorList>
    </citation>
    <scope>NUCLEOTIDE SEQUENCE [LARGE SCALE GENOMIC DNA]</scope>
    <source>
        <strain evidence="5">B10K-DU-001-79</strain>
        <tissue evidence="5">Muscle</tissue>
    </source>
</reference>
<comment type="similarity">
    <text evidence="2">Belongs to the DOCK family.</text>
</comment>
<feature type="region of interest" description="Disordered" evidence="3">
    <location>
        <begin position="337"/>
        <end position="422"/>
    </location>
</feature>
<feature type="compositionally biased region" description="Pro residues" evidence="3">
    <location>
        <begin position="472"/>
        <end position="485"/>
    </location>
</feature>
<organism evidence="5 6">
    <name type="scientific">Ploceus nigricollis</name>
    <dbReference type="NCBI Taxonomy" id="441696"/>
    <lineage>
        <taxon>Eukaryota</taxon>
        <taxon>Metazoa</taxon>
        <taxon>Chordata</taxon>
        <taxon>Craniata</taxon>
        <taxon>Vertebrata</taxon>
        <taxon>Euteleostomi</taxon>
        <taxon>Archelosauria</taxon>
        <taxon>Archosauria</taxon>
        <taxon>Dinosauria</taxon>
        <taxon>Saurischia</taxon>
        <taxon>Theropoda</taxon>
        <taxon>Coelurosauria</taxon>
        <taxon>Aves</taxon>
        <taxon>Neognathae</taxon>
        <taxon>Neoaves</taxon>
        <taxon>Telluraves</taxon>
        <taxon>Australaves</taxon>
        <taxon>Passeriformes</taxon>
        <taxon>Passeroidea</taxon>
        <taxon>Ploceidae</taxon>
        <taxon>Ploceinae</taxon>
        <taxon>Ploceus</taxon>
    </lineage>
</organism>
<dbReference type="InterPro" id="IPR043162">
    <property type="entry name" value="DOCK_C_lobe_C"/>
</dbReference>
<dbReference type="InterPro" id="IPR046770">
    <property type="entry name" value="DOCKER_Lobe_B"/>
</dbReference>
<dbReference type="InterPro" id="IPR046773">
    <property type="entry name" value="DOCKER_Lobe_C"/>
</dbReference>
<dbReference type="Proteomes" id="UP000539920">
    <property type="component" value="Unassembled WGS sequence"/>
</dbReference>
<dbReference type="AlphaFoldDB" id="A0A7L0YFJ9"/>
<evidence type="ECO:0000256" key="2">
    <source>
        <dbReference type="PROSITE-ProRule" id="PRU00984"/>
    </source>
</evidence>
<feature type="compositionally biased region" description="Polar residues" evidence="3">
    <location>
        <begin position="566"/>
        <end position="576"/>
    </location>
</feature>
<dbReference type="GO" id="GO:0007264">
    <property type="term" value="P:small GTPase-mediated signal transduction"/>
    <property type="evidence" value="ECO:0007669"/>
    <property type="project" value="InterPro"/>
</dbReference>
<dbReference type="PANTHER" id="PTHR45653:SF1">
    <property type="entry name" value="DEDICATOR OF CYTOKINESIS PROTEIN 1"/>
    <property type="match status" value="1"/>
</dbReference>
<evidence type="ECO:0000313" key="6">
    <source>
        <dbReference type="Proteomes" id="UP000539920"/>
    </source>
</evidence>
<dbReference type="GO" id="GO:0005886">
    <property type="term" value="C:plasma membrane"/>
    <property type="evidence" value="ECO:0007669"/>
    <property type="project" value="TreeGrafter"/>
</dbReference>
<name>A0A7L0YFJ9_9PASE</name>
<feature type="domain" description="DOCKER" evidence="4">
    <location>
        <begin position="1"/>
        <end position="330"/>
    </location>
</feature>
<dbReference type="FunFam" id="1.20.58.740:FF:000004">
    <property type="entry name" value="Dedicator of cytokinesis protein 1"/>
    <property type="match status" value="1"/>
</dbReference>
<dbReference type="PROSITE" id="PS51651">
    <property type="entry name" value="DOCKER"/>
    <property type="match status" value="1"/>
</dbReference>
<feature type="compositionally biased region" description="Basic residues" evidence="3">
    <location>
        <begin position="408"/>
        <end position="417"/>
    </location>
</feature>
<feature type="compositionally biased region" description="Basic and acidic residues" evidence="3">
    <location>
        <begin position="393"/>
        <end position="407"/>
    </location>
</feature>
<dbReference type="EMBL" id="VXBC01004286">
    <property type="protein sequence ID" value="NXM14275.1"/>
    <property type="molecule type" value="Genomic_DNA"/>
</dbReference>
<dbReference type="GO" id="GO:0005085">
    <property type="term" value="F:guanyl-nucleotide exchange factor activity"/>
    <property type="evidence" value="ECO:0007669"/>
    <property type="project" value="UniProtKB-KW"/>
</dbReference>
<dbReference type="Gene3D" id="1.25.40.410">
    <property type="match status" value="1"/>
</dbReference>
<comment type="caution">
    <text evidence="5">The sequence shown here is derived from an EMBL/GenBank/DDBJ whole genome shotgun (WGS) entry which is preliminary data.</text>
</comment>
<gene>
    <name evidence="5" type="primary">Dock1_3</name>
    <name evidence="5" type="ORF">PLONIG_R07163</name>
</gene>
<dbReference type="GO" id="GO:0007520">
    <property type="term" value="P:myoblast fusion"/>
    <property type="evidence" value="ECO:0007669"/>
    <property type="project" value="TreeGrafter"/>
</dbReference>
<dbReference type="PANTHER" id="PTHR45653">
    <property type="entry name" value="DEDICATOR OF CYTOKINESIS"/>
    <property type="match status" value="1"/>
</dbReference>
<evidence type="ECO:0000256" key="1">
    <source>
        <dbReference type="ARBA" id="ARBA00022658"/>
    </source>
</evidence>
<dbReference type="InterPro" id="IPR043161">
    <property type="entry name" value="DOCK_C_lobe_A"/>
</dbReference>
<evidence type="ECO:0000256" key="3">
    <source>
        <dbReference type="SAM" id="MobiDB-lite"/>
    </source>
</evidence>
<dbReference type="GO" id="GO:0031267">
    <property type="term" value="F:small GTPase binding"/>
    <property type="evidence" value="ECO:0007669"/>
    <property type="project" value="TreeGrafter"/>
</dbReference>
<proteinExistence type="inferred from homology"/>
<protein>
    <submittedName>
        <fullName evidence="5">DOCK1 protein</fullName>
    </submittedName>
</protein>
<feature type="compositionally biased region" description="Pro residues" evidence="3">
    <location>
        <begin position="547"/>
        <end position="562"/>
    </location>
</feature>
<dbReference type="Pfam" id="PF20421">
    <property type="entry name" value="DHR-2_Lobe_C"/>
    <property type="match status" value="1"/>
</dbReference>
<evidence type="ECO:0000259" key="4">
    <source>
        <dbReference type="PROSITE" id="PS51651"/>
    </source>
</evidence>
<feature type="compositionally biased region" description="Polar residues" evidence="3">
    <location>
        <begin position="528"/>
        <end position="541"/>
    </location>
</feature>
<feature type="compositionally biased region" description="Low complexity" evidence="3">
    <location>
        <begin position="352"/>
        <end position="379"/>
    </location>
</feature>
<dbReference type="GO" id="GO:0016477">
    <property type="term" value="P:cell migration"/>
    <property type="evidence" value="ECO:0007669"/>
    <property type="project" value="TreeGrafter"/>
</dbReference>
<dbReference type="InterPro" id="IPR026791">
    <property type="entry name" value="DOCK"/>
</dbReference>
<sequence length="576" mass="65935">QMWEEAIALGKELAEQYENEMFDYEQLSELLRKQAQFYENIVKVIRPKPDYFAVGYYGQGFPTFIRNKVFIYRGKEYERREDFEARLLTQFPNAEKMKTTSPPGDDIKTSSGQYIQCFTVKPKLDLPSKFHRPVSEQIVSFYRVNEVQRFEYSRPVRKGEKNPDNEFANMWIERTIYVTAYKLPGILRWFEVKSVFMVEISPLENAIETMQLTNDKINNMVQQHLNDPNLPINPLSMLLNGIVDPAVMGGFANYEKAFFTEKYMHEHPEDHDKIEKLKDLIAWQIPFLAEGIRIHGEKVTEALRPFHERMEACFRQLKDKVEKQYGVRAILSGLEERRGSRPRSMVRSFTMPSSSRPLSVASVSSLSSDSTPSRPGSDGFVLEPLLPKKMHSRSQDKLDKDDLDKDKKEKKKEKRNSKHQEIFDKEFKSTDISLQQAEAVILSETISPLRPQRPKSQVLNVMSSERRFSVSPAPPSAQLTPPPITPRTKLTFSIQPNLELNGMSSSDIPDVPPPLPLKGSTADYGNLMESQDLISPTTSPPAHQRHLPPPLPSKTPPPPPPKTTRKQTSVDSGIVQ</sequence>
<dbReference type="Pfam" id="PF20422">
    <property type="entry name" value="DHR-2_Lobe_B"/>
    <property type="match status" value="1"/>
</dbReference>
<dbReference type="InterPro" id="IPR046769">
    <property type="entry name" value="DOCKER_Lobe_A"/>
</dbReference>
<feature type="region of interest" description="Disordered" evidence="3">
    <location>
        <begin position="466"/>
        <end position="576"/>
    </location>
</feature>
<evidence type="ECO:0000313" key="5">
    <source>
        <dbReference type="EMBL" id="NXM14275.1"/>
    </source>
</evidence>